<dbReference type="NCBIfam" id="TIGR01103">
    <property type="entry name" value="fliP"/>
    <property type="match status" value="1"/>
</dbReference>
<evidence type="ECO:0000256" key="12">
    <source>
        <dbReference type="RuleBase" id="RU362069"/>
    </source>
</evidence>
<evidence type="ECO:0000256" key="7">
    <source>
        <dbReference type="ARBA" id="ARBA00022927"/>
    </source>
</evidence>
<feature type="transmembrane region" description="Helical" evidence="12">
    <location>
        <begin position="106"/>
        <end position="125"/>
    </location>
</feature>
<protein>
    <recommendedName>
        <fullName evidence="2 12">Flagellar biosynthetic protein FliP</fullName>
    </recommendedName>
</protein>
<keyword evidence="8 12" id="KW-1133">Transmembrane helix</keyword>
<keyword evidence="7 12" id="KW-0653">Protein transport</keyword>
<evidence type="ECO:0000256" key="2">
    <source>
        <dbReference type="ARBA" id="ARBA00021714"/>
    </source>
</evidence>
<accession>A0ABY6ZRQ5</accession>
<reference evidence="13" key="1">
    <citation type="submission" date="2022-08" db="EMBL/GenBank/DDBJ databases">
        <title>Alicyclobacillus fastidiosus DSM 17978, complete genome.</title>
        <authorList>
            <person name="Wang Q."/>
            <person name="Cai R."/>
            <person name="Wang Z."/>
        </authorList>
    </citation>
    <scope>NUCLEOTIDE SEQUENCE</scope>
    <source>
        <strain evidence="13">DSM 17978</strain>
    </source>
</reference>
<keyword evidence="6 12" id="KW-1005">Bacterial flagellum biogenesis</keyword>
<organism evidence="13 14">
    <name type="scientific">Alicyclobacillus fastidiosus</name>
    <dbReference type="NCBI Taxonomy" id="392011"/>
    <lineage>
        <taxon>Bacteria</taxon>
        <taxon>Bacillati</taxon>
        <taxon>Bacillota</taxon>
        <taxon>Bacilli</taxon>
        <taxon>Bacillales</taxon>
        <taxon>Alicyclobacillaceae</taxon>
        <taxon>Alicyclobacillus</taxon>
    </lineage>
</organism>
<sequence>MLKLGLRNRWLWLGGAALLCVWWICGTFSCVHAATTDGTSILPGLNVSVGSGSGPSSVADTVKIILLLTVLTLAPAALILMTCFTRVIVVLSFIRNALSLQTTPPNQVLVGLALFITMFIMQPTLQQANQHALQPYLDGKISQTVALQRAELPFKVFMEKQTRITDLELFMQYRHETMPQDVSKHPQSIPLSALVPAYTISELKTAFQIGFMIYLPFLVIDLVVATTLMSMGMMMLPPVVISLPFKILLFVMVDGWYLVVKSLLAGYAT</sequence>
<dbReference type="PROSITE" id="PS51257">
    <property type="entry name" value="PROKAR_LIPOPROTEIN"/>
    <property type="match status" value="1"/>
</dbReference>
<evidence type="ECO:0000313" key="13">
    <source>
        <dbReference type="EMBL" id="WAH44645.1"/>
    </source>
</evidence>
<evidence type="ECO:0000313" key="14">
    <source>
        <dbReference type="Proteomes" id="UP001164761"/>
    </source>
</evidence>
<keyword evidence="11 12" id="KW-1006">Bacterial flagellum protein export</keyword>
<name>A0ABY6ZRQ5_9BACL</name>
<feature type="transmembrane region" description="Helical" evidence="12">
    <location>
        <begin position="64"/>
        <end position="94"/>
    </location>
</feature>
<keyword evidence="10" id="KW-0975">Bacterial flagellum</keyword>
<dbReference type="Proteomes" id="UP001164761">
    <property type="component" value="Chromosome"/>
</dbReference>
<dbReference type="PRINTS" id="PR01302">
    <property type="entry name" value="TYPE3IMPPROT"/>
</dbReference>
<evidence type="ECO:0000256" key="11">
    <source>
        <dbReference type="ARBA" id="ARBA00023225"/>
    </source>
</evidence>
<comment type="subcellular location">
    <subcellularLocation>
        <location evidence="12">Cell membrane</location>
        <topology evidence="12">Multi-pass membrane protein</topology>
    </subcellularLocation>
    <subcellularLocation>
        <location evidence="12">Bacterial flagellum basal body</location>
    </subcellularLocation>
</comment>
<keyword evidence="13" id="KW-0966">Cell projection</keyword>
<keyword evidence="9 12" id="KW-0472">Membrane</keyword>
<dbReference type="PANTHER" id="PTHR30587:SF0">
    <property type="entry name" value="FLAGELLAR BIOSYNTHETIC PROTEIN FLIP"/>
    <property type="match status" value="1"/>
</dbReference>
<comment type="function">
    <text evidence="12">Plays a role in the flagellum-specific transport system.</text>
</comment>
<evidence type="ECO:0000256" key="1">
    <source>
        <dbReference type="ARBA" id="ARBA00006257"/>
    </source>
</evidence>
<dbReference type="InterPro" id="IPR005838">
    <property type="entry name" value="T3SS_IM_P"/>
</dbReference>
<evidence type="ECO:0000256" key="10">
    <source>
        <dbReference type="ARBA" id="ARBA00023143"/>
    </source>
</evidence>
<keyword evidence="4 12" id="KW-1003">Cell membrane</keyword>
<dbReference type="EMBL" id="CP104067">
    <property type="protein sequence ID" value="WAH44645.1"/>
    <property type="molecule type" value="Genomic_DNA"/>
</dbReference>
<comment type="similarity">
    <text evidence="1 12">Belongs to the FliP/MopC/SpaP family.</text>
</comment>
<feature type="transmembrane region" description="Helical" evidence="12">
    <location>
        <begin position="211"/>
        <end position="235"/>
    </location>
</feature>
<keyword evidence="14" id="KW-1185">Reference proteome</keyword>
<keyword evidence="13" id="KW-0282">Flagellum</keyword>
<dbReference type="PANTHER" id="PTHR30587">
    <property type="entry name" value="FLAGELLAR BIOSYNTHETIC PROTEIN FLIP"/>
    <property type="match status" value="1"/>
</dbReference>
<evidence type="ECO:0000256" key="9">
    <source>
        <dbReference type="ARBA" id="ARBA00023136"/>
    </source>
</evidence>
<dbReference type="RefSeq" id="WP_268008521.1">
    <property type="nucleotide sequence ID" value="NZ_BSUT01000001.1"/>
</dbReference>
<dbReference type="PRINTS" id="PR00951">
    <property type="entry name" value="FLGBIOSNFLIP"/>
</dbReference>
<dbReference type="InterPro" id="IPR005837">
    <property type="entry name" value="FliP"/>
</dbReference>
<dbReference type="Pfam" id="PF00813">
    <property type="entry name" value="FliP"/>
    <property type="match status" value="1"/>
</dbReference>
<evidence type="ECO:0000256" key="6">
    <source>
        <dbReference type="ARBA" id="ARBA00022795"/>
    </source>
</evidence>
<proteinExistence type="inferred from homology"/>
<dbReference type="PROSITE" id="PS01060">
    <property type="entry name" value="FLIP_1"/>
    <property type="match status" value="1"/>
</dbReference>
<evidence type="ECO:0000256" key="8">
    <source>
        <dbReference type="ARBA" id="ARBA00022989"/>
    </source>
</evidence>
<gene>
    <name evidence="12 13" type="primary">fliP</name>
    <name evidence="13" type="ORF">NZD89_17645</name>
</gene>
<keyword evidence="3 12" id="KW-0813">Transport</keyword>
<dbReference type="PROSITE" id="PS01061">
    <property type="entry name" value="FLIP_2"/>
    <property type="match status" value="1"/>
</dbReference>
<evidence type="ECO:0000256" key="5">
    <source>
        <dbReference type="ARBA" id="ARBA00022692"/>
    </source>
</evidence>
<evidence type="ECO:0000256" key="3">
    <source>
        <dbReference type="ARBA" id="ARBA00022448"/>
    </source>
</evidence>
<keyword evidence="13" id="KW-0969">Cilium</keyword>
<evidence type="ECO:0000256" key="4">
    <source>
        <dbReference type="ARBA" id="ARBA00022475"/>
    </source>
</evidence>
<feature type="transmembrane region" description="Helical" evidence="12">
    <location>
        <begin position="247"/>
        <end position="268"/>
    </location>
</feature>
<dbReference type="NCBIfam" id="NF009438">
    <property type="entry name" value="PRK12797.1"/>
    <property type="match status" value="1"/>
</dbReference>
<keyword evidence="5 12" id="KW-0812">Transmembrane</keyword>